<dbReference type="InterPro" id="IPR039568">
    <property type="entry name" value="Peptidase_MA-like_dom"/>
</dbReference>
<evidence type="ECO:0000313" key="5">
    <source>
        <dbReference type="EMBL" id="TYB31055.1"/>
    </source>
</evidence>
<dbReference type="Pfam" id="PF01103">
    <property type="entry name" value="Omp85"/>
    <property type="match status" value="1"/>
</dbReference>
<organism evidence="5 6">
    <name type="scientific">Candidatus Mcinerneyibacterium aminivorans</name>
    <dbReference type="NCBI Taxonomy" id="2703815"/>
    <lineage>
        <taxon>Bacteria</taxon>
        <taxon>Candidatus Macinerneyibacteriota</taxon>
        <taxon>Candidatus Mcinerneyibacteria</taxon>
        <taxon>Candidatus Mcinerneyibacteriales</taxon>
        <taxon>Candidatus Mcinerneyibacteriaceae</taxon>
        <taxon>Candidatus Mcinerneyibacterium</taxon>
    </lineage>
</organism>
<dbReference type="InterPro" id="IPR000184">
    <property type="entry name" value="Bac_surfAg_D15"/>
</dbReference>
<name>A0A5D0MGN8_9BACT</name>
<feature type="domain" description="Bacterial surface antigen (D15)" evidence="3">
    <location>
        <begin position="654"/>
        <end position="934"/>
    </location>
</feature>
<comment type="caution">
    <text evidence="5">The sequence shown here is derived from an EMBL/GenBank/DDBJ whole genome shotgun (WGS) entry which is preliminary data.</text>
</comment>
<comment type="subcellular location">
    <subcellularLocation>
        <location evidence="1">Membrane</location>
    </subcellularLocation>
</comment>
<evidence type="ECO:0000313" key="6">
    <source>
        <dbReference type="Proteomes" id="UP000324143"/>
    </source>
</evidence>
<evidence type="ECO:0000259" key="3">
    <source>
        <dbReference type="Pfam" id="PF01103"/>
    </source>
</evidence>
<sequence length="934" mass="110123">MKKIVIILLILSLFTGVIFAQFGKNKIREQDFKWNIYSTKNFDIYYYEMPYEIVARISKIAEKTLKEYEKRLNIKVEYKTPLILYLNKKEFSQTNIIDGFIGESIGGFVELRKRRLVIPFDGDFFDFERVLKHELVHVLHYQYMYPSNMPLRELYKSISQPPLWLIEGMAEYFSNDWQPIGELILRENILTSTIPSVALMNDSSFYNYGYYAYKLAQSFVEYLADEYGEDKIVILFKRLSTRISVDYKKEFEKIFGIKLKVADEMWQEHLKKIYWQDALGKENPYKIFKIVDFKKEENVQFIFPKLSPGKEVVALYANYKDEINILLINSKTGELIKNLTKSLKLDAYRGLKINSSSLVWGERGENLFYLANRINKDVIIKQNILTGKINKIEIDKIDTIESITVRDDKIYFIGKEDIYLNIYSVSNYNNKNEKNLEKHTSNIYYKKDLEVEGENIFFIEKNETGDSINKLNIRTGMKQMLYQTDTINSLKYSNGFLYFDRFFSDAAYICALNLDNNKLYQVTESFNSTLYPDVNKDKLVFNVYRSGNYKLAIKDIDTSQFTELIDNTFPEEFEIVSVNENEIEEIKNNSKDYKVKIVPDYIAGSLEYNSGGYFKSYTTVMGMDMLGDYRFMANLDLTAIQDFEDIDFQLSFNYLKKRYTLGGAVYSWTDYFINAVEGFAEYTEKNMGILGSISYPLTYKDRLELSLNYNRKKINYLEWIERNDVDFNEYNLYLSYIRDSSRWWGYYHPLSGYRFRLTYQNSFEMDEDSLKYGMALGDFRYYLKLSSRISVAQRLVYGEYWDRDAQNFKLGGINTVRGYSYQSLLGHKILLYNAELRFPVIDYLALALPKLDFLNIRGLLFYDMAFIGDAGEKISFLKYENDSPILKEEIKASMGYGIRMYLGSFLHLKFDWAWRTNLKTKKGSYFHFGIGSDF</sequence>
<protein>
    <submittedName>
        <fullName evidence="5">BamA/TamA family outer membrane protein</fullName>
    </submittedName>
</protein>
<dbReference type="GO" id="GO:0019867">
    <property type="term" value="C:outer membrane"/>
    <property type="evidence" value="ECO:0007669"/>
    <property type="project" value="InterPro"/>
</dbReference>
<dbReference type="AlphaFoldDB" id="A0A5D0MGN8"/>
<dbReference type="SUPFAM" id="SSF82171">
    <property type="entry name" value="DPP6 N-terminal domain-like"/>
    <property type="match status" value="1"/>
</dbReference>
<reference evidence="5" key="1">
    <citation type="submission" date="2019-08" db="EMBL/GenBank/DDBJ databases">
        <title>Genomic characterization of a novel candidate phylum (ARYD3) from a high temperature, high salinity tertiary oil reservoir in north central Oklahoma, USA.</title>
        <authorList>
            <person name="Youssef N.H."/>
            <person name="Yadav A."/>
            <person name="Elshahed M.S."/>
        </authorList>
    </citation>
    <scope>NUCLEOTIDE SEQUENCE [LARGE SCALE GENOMIC DNA]</scope>
    <source>
        <strain evidence="5">ARYD3</strain>
    </source>
</reference>
<feature type="domain" description="Peptidase MA-like" evidence="4">
    <location>
        <begin position="112"/>
        <end position="271"/>
    </location>
</feature>
<accession>A0A5D0MGN8</accession>
<dbReference type="Gene3D" id="2.40.160.50">
    <property type="entry name" value="membrane protein fhac: a member of the omp85/tpsb transporter family"/>
    <property type="match status" value="1"/>
</dbReference>
<dbReference type="Pfam" id="PF13485">
    <property type="entry name" value="Peptidase_MA_2"/>
    <property type="match status" value="1"/>
</dbReference>
<evidence type="ECO:0000259" key="4">
    <source>
        <dbReference type="Pfam" id="PF13485"/>
    </source>
</evidence>
<dbReference type="Proteomes" id="UP000324143">
    <property type="component" value="Unassembled WGS sequence"/>
</dbReference>
<evidence type="ECO:0000256" key="2">
    <source>
        <dbReference type="ARBA" id="ARBA00023136"/>
    </source>
</evidence>
<keyword evidence="6" id="KW-1185">Reference proteome</keyword>
<keyword evidence="2" id="KW-0472">Membrane</keyword>
<gene>
    <name evidence="5" type="ORF">FXF47_06425</name>
</gene>
<evidence type="ECO:0000256" key="1">
    <source>
        <dbReference type="ARBA" id="ARBA00004370"/>
    </source>
</evidence>
<dbReference type="EMBL" id="VSIX01000058">
    <property type="protein sequence ID" value="TYB31055.1"/>
    <property type="molecule type" value="Genomic_DNA"/>
</dbReference>
<proteinExistence type="predicted"/>